<keyword evidence="2" id="KW-1185">Reference proteome</keyword>
<name>A0A0D8I8I6_9CLOT</name>
<dbReference type="Pfam" id="PF09991">
    <property type="entry name" value="DUF2232"/>
    <property type="match status" value="1"/>
</dbReference>
<dbReference type="PATRIC" id="fig|84022.5.peg.1175"/>
<dbReference type="KEGG" id="cace:CACET_c39230"/>
<dbReference type="PANTHER" id="PTHR41324:SF1">
    <property type="entry name" value="DUF2232 DOMAIN-CONTAINING PROTEIN"/>
    <property type="match status" value="1"/>
</dbReference>
<dbReference type="PANTHER" id="PTHR41324">
    <property type="entry name" value="MEMBRANE PROTEIN-RELATED"/>
    <property type="match status" value="1"/>
</dbReference>
<dbReference type="RefSeq" id="WP_044825665.1">
    <property type="nucleotide sequence ID" value="NZ_CP009687.1"/>
</dbReference>
<dbReference type="AlphaFoldDB" id="A0A0D8I8I6"/>
<evidence type="ECO:0000313" key="2">
    <source>
        <dbReference type="Proteomes" id="UP000035704"/>
    </source>
</evidence>
<proteinExistence type="predicted"/>
<dbReference type="EMBL" id="CP009687">
    <property type="protein sequence ID" value="AKL97349.1"/>
    <property type="molecule type" value="Genomic_DNA"/>
</dbReference>
<dbReference type="OrthoDB" id="1950201at2"/>
<reference evidence="1 2" key="1">
    <citation type="submission" date="2014-10" db="EMBL/GenBank/DDBJ databases">
        <title>Genome sequence of Clostridium aceticum DSM 1496.</title>
        <authorList>
            <person name="Poehlein A."/>
            <person name="Schiel-Bengelsdorf B."/>
            <person name="Gottschalk G."/>
            <person name="Duerre P."/>
            <person name="Daniel R."/>
        </authorList>
    </citation>
    <scope>NUCLEOTIDE SEQUENCE [LARGE SCALE GENOMIC DNA]</scope>
    <source>
        <strain evidence="1 2">DSM 1496</strain>
    </source>
</reference>
<evidence type="ECO:0000313" key="1">
    <source>
        <dbReference type="EMBL" id="AKL97349.1"/>
    </source>
</evidence>
<organism evidence="1 2">
    <name type="scientific">Clostridium aceticum</name>
    <dbReference type="NCBI Taxonomy" id="84022"/>
    <lineage>
        <taxon>Bacteria</taxon>
        <taxon>Bacillati</taxon>
        <taxon>Bacillota</taxon>
        <taxon>Clostridia</taxon>
        <taxon>Eubacteriales</taxon>
        <taxon>Clostridiaceae</taxon>
        <taxon>Clostridium</taxon>
    </lineage>
</organism>
<accession>A0A0D8I8I6</accession>
<sequence length="311" mass="35154">MKDFSNKKAFIEAALMVTITCFFVISTLYIPFLSVLLFVLPVPFMILSCKYSTSYTVISLVVASLLIGLLTGMLYTVFIFVIIAPIALVMGHYMKYEKNPFQVIGVGTAASVFSIFLIIQIISMISGIHIIEEMGRMIGEVLDHQVEMLRAVNVSSVDIHEAINYFMMILPGLIIIQSIIGAFINYYLAVAIMNRLKFSPYKLDGFEGFKLPGNIVLGSFIIFLLSLMTRYIEGIDHNSLIANATLIFVVVFFLQGISFMNYVLKKRNFPKFLRIFILILLIFVSPLMTLVAMIGLLDAMIDMRRIRKRND</sequence>
<dbReference type="InterPro" id="IPR018710">
    <property type="entry name" value="DUF2232"/>
</dbReference>
<dbReference type="Proteomes" id="UP000035704">
    <property type="component" value="Chromosome"/>
</dbReference>
<gene>
    <name evidence="1" type="ORF">CACET_c39230</name>
</gene>
<dbReference type="STRING" id="84022.CACET_c39230"/>
<protein>
    <submittedName>
        <fullName evidence="1">Uncharacterized protein</fullName>
    </submittedName>
</protein>